<evidence type="ECO:0000256" key="1">
    <source>
        <dbReference type="SAM" id="Phobius"/>
    </source>
</evidence>
<organism evidence="2 3">
    <name type="scientific">Meganyctiphanes norvegica</name>
    <name type="common">Northern krill</name>
    <name type="synonym">Thysanopoda norvegica</name>
    <dbReference type="NCBI Taxonomy" id="48144"/>
    <lineage>
        <taxon>Eukaryota</taxon>
        <taxon>Metazoa</taxon>
        <taxon>Ecdysozoa</taxon>
        <taxon>Arthropoda</taxon>
        <taxon>Crustacea</taxon>
        <taxon>Multicrustacea</taxon>
        <taxon>Malacostraca</taxon>
        <taxon>Eumalacostraca</taxon>
        <taxon>Eucarida</taxon>
        <taxon>Euphausiacea</taxon>
        <taxon>Euphausiidae</taxon>
        <taxon>Meganyctiphanes</taxon>
    </lineage>
</organism>
<keyword evidence="1" id="KW-1133">Transmembrane helix</keyword>
<evidence type="ECO:0000313" key="3">
    <source>
        <dbReference type="Proteomes" id="UP001497623"/>
    </source>
</evidence>
<keyword evidence="1" id="KW-0472">Membrane</keyword>
<accession>A0AAV2RC67</accession>
<protein>
    <submittedName>
        <fullName evidence="2">Uncharacterized protein</fullName>
    </submittedName>
</protein>
<keyword evidence="1" id="KW-0812">Transmembrane</keyword>
<feature type="non-terminal residue" evidence="2">
    <location>
        <position position="1"/>
    </location>
</feature>
<comment type="caution">
    <text evidence="2">The sequence shown here is derived from an EMBL/GenBank/DDBJ whole genome shotgun (WGS) entry which is preliminary data.</text>
</comment>
<feature type="transmembrane region" description="Helical" evidence="1">
    <location>
        <begin position="37"/>
        <end position="58"/>
    </location>
</feature>
<sequence length="219" mass="24733">SKYERSVAEGVHSIQRRSGSRQYGGGYDDCSSNSLGIFNFLTFLLYAFSLLLTLLVLASDDLAGTFFGNILNLLAANNNIAINNNNSNMNTNSNMNSNMNVNMNGRSLRAVWDTMFELFQPTSNRNKRYSHVHRDNNTSDYDSKESLGNFFKSFHENSTNGKEEHARRRDWVKQQLRVGAVRAMLQLSHPPEEDMQMCQTAPGLSTLVTKFLVQEASSR</sequence>
<dbReference type="Proteomes" id="UP001497623">
    <property type="component" value="Unassembled WGS sequence"/>
</dbReference>
<dbReference type="EMBL" id="CAXKWB010017795">
    <property type="protein sequence ID" value="CAL4119826.1"/>
    <property type="molecule type" value="Genomic_DNA"/>
</dbReference>
<dbReference type="AlphaFoldDB" id="A0AAV2RC67"/>
<keyword evidence="3" id="KW-1185">Reference proteome</keyword>
<feature type="non-terminal residue" evidence="2">
    <location>
        <position position="219"/>
    </location>
</feature>
<proteinExistence type="predicted"/>
<evidence type="ECO:0000313" key="2">
    <source>
        <dbReference type="EMBL" id="CAL4119826.1"/>
    </source>
</evidence>
<gene>
    <name evidence="2" type="ORF">MNOR_LOCUS21793</name>
</gene>
<name>A0AAV2RC67_MEGNR</name>
<reference evidence="2 3" key="1">
    <citation type="submission" date="2024-05" db="EMBL/GenBank/DDBJ databases">
        <authorList>
            <person name="Wallberg A."/>
        </authorList>
    </citation>
    <scope>NUCLEOTIDE SEQUENCE [LARGE SCALE GENOMIC DNA]</scope>
</reference>